<dbReference type="GO" id="GO:0008168">
    <property type="term" value="F:methyltransferase activity"/>
    <property type="evidence" value="ECO:0007669"/>
    <property type="project" value="UniProtKB-KW"/>
</dbReference>
<dbReference type="PANTHER" id="PTHR43397:SF1">
    <property type="entry name" value="ERGOTHIONEINE BIOSYNTHESIS PROTEIN 1"/>
    <property type="match status" value="1"/>
</dbReference>
<protein>
    <submittedName>
        <fullName evidence="4">L-histidine Nalpha-methyltransferase</fullName>
    </submittedName>
</protein>
<evidence type="ECO:0000259" key="3">
    <source>
        <dbReference type="Pfam" id="PF10017"/>
    </source>
</evidence>
<accession>A0A1N7CIW5</accession>
<dbReference type="NCBIfam" id="TIGR03438">
    <property type="entry name" value="egtD_ergothio"/>
    <property type="match status" value="1"/>
</dbReference>
<dbReference type="AlphaFoldDB" id="A0A1N7CIW5"/>
<reference evidence="5" key="1">
    <citation type="submission" date="2017-01" db="EMBL/GenBank/DDBJ databases">
        <authorList>
            <person name="Varghese N."/>
            <person name="Submissions S."/>
        </authorList>
    </citation>
    <scope>NUCLEOTIDE SEQUENCE [LARGE SCALE GENOMIC DNA]</scope>
    <source>
        <strain evidence="5">ATCC 12950</strain>
    </source>
</reference>
<gene>
    <name evidence="4" type="ORF">SAMN05421833_11216</name>
</gene>
<dbReference type="OrthoDB" id="5289726at2"/>
<name>A0A1N7CIW5_9ACTN</name>
<dbReference type="EMBL" id="FTNI01000012">
    <property type="protein sequence ID" value="SIR63485.1"/>
    <property type="molecule type" value="Genomic_DNA"/>
</dbReference>
<organism evidence="4 5">
    <name type="scientific">Microbispora rosea</name>
    <dbReference type="NCBI Taxonomy" id="58117"/>
    <lineage>
        <taxon>Bacteria</taxon>
        <taxon>Bacillati</taxon>
        <taxon>Actinomycetota</taxon>
        <taxon>Actinomycetes</taxon>
        <taxon>Streptosporangiales</taxon>
        <taxon>Streptosporangiaceae</taxon>
        <taxon>Microbispora</taxon>
    </lineage>
</organism>
<dbReference type="PIRSF" id="PIRSF018005">
    <property type="entry name" value="UCP018005"/>
    <property type="match status" value="1"/>
</dbReference>
<dbReference type="GO" id="GO:0032259">
    <property type="term" value="P:methylation"/>
    <property type="evidence" value="ECO:0007669"/>
    <property type="project" value="UniProtKB-KW"/>
</dbReference>
<dbReference type="Gene3D" id="3.40.50.150">
    <property type="entry name" value="Vaccinia Virus protein VP39"/>
    <property type="match status" value="1"/>
</dbReference>
<evidence type="ECO:0000256" key="1">
    <source>
        <dbReference type="ARBA" id="ARBA00022603"/>
    </source>
</evidence>
<dbReference type="Proteomes" id="UP000186096">
    <property type="component" value="Unassembled WGS sequence"/>
</dbReference>
<dbReference type="STRING" id="58117.SAMN05421833_11216"/>
<dbReference type="InterPro" id="IPR051128">
    <property type="entry name" value="EgtD_Methyltrsf_superfamily"/>
</dbReference>
<evidence type="ECO:0000313" key="4">
    <source>
        <dbReference type="EMBL" id="SIR63485.1"/>
    </source>
</evidence>
<feature type="domain" description="Histidine-specific methyltransferase SAM-dependent" evidence="3">
    <location>
        <begin position="21"/>
        <end position="313"/>
    </location>
</feature>
<sequence>MTLTRIDIDLTEQQLRKTLVADASRGLLASAKVLPPKYFYDQQGSELFERITLLPEYYPTRLERRILSQRADQIVATAPRFTSLVELGSGSSSKTPLLLDAMRRLSTNVSYVPVDVSLHALAGAVGDLREVYPLLPIHGVVRDFEQPLDTLPQHGDRLLALLGSTIGNLDPEGRAMFLNNVAAALAPGESLLLGVDLVKDRRRLVEAYDDATGTTRLFNLNMLNVLNRLLEADFEPARFDHVALWNEEHSWIEMRLQAREAMKVRLGLLGTTVAFEEGEQIRTEISTKFDRTTLEREFDNAGFALAGWWAESEGTGQSDAGGDYAVVLGVRS</sequence>
<dbReference type="InterPro" id="IPR035094">
    <property type="entry name" value="EgtD"/>
</dbReference>
<keyword evidence="2 4" id="KW-0808">Transferase</keyword>
<keyword evidence="5" id="KW-1185">Reference proteome</keyword>
<dbReference type="Pfam" id="PF10017">
    <property type="entry name" value="Methyltransf_33"/>
    <property type="match status" value="1"/>
</dbReference>
<dbReference type="InterPro" id="IPR019257">
    <property type="entry name" value="MeTrfase_dom"/>
</dbReference>
<evidence type="ECO:0000313" key="5">
    <source>
        <dbReference type="Proteomes" id="UP000186096"/>
    </source>
</evidence>
<evidence type="ECO:0000256" key="2">
    <source>
        <dbReference type="ARBA" id="ARBA00022679"/>
    </source>
</evidence>
<keyword evidence="1 4" id="KW-0489">Methyltransferase</keyword>
<dbReference type="PANTHER" id="PTHR43397">
    <property type="entry name" value="ERGOTHIONEINE BIOSYNTHESIS PROTEIN 1"/>
    <property type="match status" value="1"/>
</dbReference>
<dbReference type="RefSeq" id="WP_076436046.1">
    <property type="nucleotide sequence ID" value="NZ_FTNI01000012.1"/>
</dbReference>
<dbReference type="InterPro" id="IPR029063">
    <property type="entry name" value="SAM-dependent_MTases_sf"/>
</dbReference>
<dbReference type="SUPFAM" id="SSF53335">
    <property type="entry name" value="S-adenosyl-L-methionine-dependent methyltransferases"/>
    <property type="match status" value="1"/>
</dbReference>
<proteinExistence type="predicted"/>
<dbReference type="InterPro" id="IPR017804">
    <property type="entry name" value="MeTrfase_EgtD-like"/>
</dbReference>